<dbReference type="EMBL" id="JANHOG010000899">
    <property type="protein sequence ID" value="KAJ3550513.1"/>
    <property type="molecule type" value="Genomic_DNA"/>
</dbReference>
<keyword evidence="2" id="KW-1185">Reference proteome</keyword>
<evidence type="ECO:0000313" key="2">
    <source>
        <dbReference type="Proteomes" id="UP001148662"/>
    </source>
</evidence>
<gene>
    <name evidence="1" type="ORF">NM688_g5061</name>
</gene>
<reference evidence="1" key="1">
    <citation type="submission" date="2022-07" db="EMBL/GenBank/DDBJ databases">
        <title>Genome Sequence of Phlebia brevispora.</title>
        <authorList>
            <person name="Buettner E."/>
        </authorList>
    </citation>
    <scope>NUCLEOTIDE SEQUENCE</scope>
    <source>
        <strain evidence="1">MPL23</strain>
    </source>
</reference>
<evidence type="ECO:0000313" key="1">
    <source>
        <dbReference type="EMBL" id="KAJ3550513.1"/>
    </source>
</evidence>
<proteinExistence type="predicted"/>
<organism evidence="1 2">
    <name type="scientific">Phlebia brevispora</name>
    <dbReference type="NCBI Taxonomy" id="194682"/>
    <lineage>
        <taxon>Eukaryota</taxon>
        <taxon>Fungi</taxon>
        <taxon>Dikarya</taxon>
        <taxon>Basidiomycota</taxon>
        <taxon>Agaricomycotina</taxon>
        <taxon>Agaricomycetes</taxon>
        <taxon>Polyporales</taxon>
        <taxon>Meruliaceae</taxon>
        <taxon>Phlebia</taxon>
    </lineage>
</organism>
<accession>A0ACC1T1R5</accession>
<sequence length="821" mass="91676">MSIQTASIEAAISRSSPVRTPAANLTPANRPHHAALTLPPIKQSRRADSRNDIESGATVQNTPTDPGFMENHLSKIPSTARFTFSNLPEATQNDLLDVMNSRGPENTIYRPFSDFLTYLSGRIYDSLPARTKESTILVEFVPNGGKRMVGHPGKRELTASCAPDCVGVEGPRTDFEVDTGPDGQPVYDPIPYHRASTLIEIKPYAGNGALQSISYTWCHLQARPDLPGVYCLAANPRFYQISWVDSSGPVTSPRYDWKNGSRYQLDPLLDYLYSLYVPPSGHIAKDPSITVRRVESSPDAIWDICSGGSLYEGCKILSISPPWGIATTVFEHVEDGRTTIIKDYYRDNQRRFQEEALLAQIHAQGVMPGVVRLVSHEEVMANGQTITAVRSARSAATKGDAYTDRWVKMRLIFSSVGKKLSDVSSLRELLMVFFDLNEIHRALLRVGVLHRDISANNVLIRPQHWFDRDQPITYNPSPKLISEILHGTSMKSETNDGSTCLLIDFDNSANLIHAPEDAAGTKEELAHRTGTPMYIARAVSYGALLPERWHRKYHPMPELSGKARRLYDNAWGAATYEAYCDRDGTCHGCDIPDADALEALSDKLAVEPLCHRPHHDVESMFWTLFVSALKAVPEGDIEDDQGFHFRDAWETFEEHTIGPVEEDFADHRDILVLQALIEAGARRAARILHPAFKDTPLPKLLARLAQHIKPEYGLLQGISKSDHMHEVWRRLLLECLVEMEDKNIVVEFDTEKERVERKTSPSLKRDRSNAGGDFDGNSNGRNTRQRLAESPLRPFGSGGSPSQYVSSHRPSESESHRRSAA</sequence>
<comment type="caution">
    <text evidence="1">The sequence shown here is derived from an EMBL/GenBank/DDBJ whole genome shotgun (WGS) entry which is preliminary data.</text>
</comment>
<dbReference type="Proteomes" id="UP001148662">
    <property type="component" value="Unassembled WGS sequence"/>
</dbReference>
<name>A0ACC1T1R5_9APHY</name>
<protein>
    <submittedName>
        <fullName evidence="1">Uncharacterized protein</fullName>
    </submittedName>
</protein>